<dbReference type="AlphaFoldDB" id="A0AAP2GNV4"/>
<feature type="transmembrane region" description="Helical" evidence="1">
    <location>
        <begin position="70"/>
        <end position="91"/>
    </location>
</feature>
<reference evidence="2 3" key="1">
    <citation type="submission" date="2021-05" db="EMBL/GenBank/DDBJ databases">
        <title>A Polyphasic approach of four new species of the genus Ohtaekwangia: Ohtaekwangia histidinii sp. nov., Ohtaekwangia cretensis sp. nov., Ohtaekwangia indiensis sp. nov., Ohtaekwangia reichenbachii sp. nov. from diverse environment.</title>
        <authorList>
            <person name="Octaviana S."/>
        </authorList>
    </citation>
    <scope>NUCLEOTIDE SEQUENCE [LARGE SCALE GENOMIC DNA]</scope>
    <source>
        <strain evidence="2 3">PWU5</strain>
    </source>
</reference>
<keyword evidence="3" id="KW-1185">Reference proteome</keyword>
<dbReference type="Proteomes" id="UP001319080">
    <property type="component" value="Unassembled WGS sequence"/>
</dbReference>
<feature type="transmembrane region" description="Helical" evidence="1">
    <location>
        <begin position="45"/>
        <end position="63"/>
    </location>
</feature>
<keyword evidence="1" id="KW-0472">Membrane</keyword>
<feature type="transmembrane region" description="Helical" evidence="1">
    <location>
        <begin position="7"/>
        <end position="25"/>
    </location>
</feature>
<dbReference type="EMBL" id="JAHESE010000004">
    <property type="protein sequence ID" value="MBT1707921.1"/>
    <property type="molecule type" value="Genomic_DNA"/>
</dbReference>
<gene>
    <name evidence="2" type="ORF">KK062_06800</name>
</gene>
<feature type="transmembrane region" description="Helical" evidence="1">
    <location>
        <begin position="97"/>
        <end position="119"/>
    </location>
</feature>
<evidence type="ECO:0000313" key="3">
    <source>
        <dbReference type="Proteomes" id="UP001319080"/>
    </source>
</evidence>
<dbReference type="RefSeq" id="WP_254083512.1">
    <property type="nucleotide sequence ID" value="NZ_JAHESE010000004.1"/>
</dbReference>
<sequence length="135" mass="14695">MNKLFNTVVVAQAAYIFITGIWPLIDINSFMAVTGKKTDLWLVKTVGALLLPVASCLGMYRYLNADKRPAILLGGAIAVAFISIDFYYALTDVISDIYLVDGIIEVGFLLVWIIVAINVKRPAGSESHSISNPVC</sequence>
<accession>A0AAP2GNV4</accession>
<keyword evidence="1" id="KW-1133">Transmembrane helix</keyword>
<organism evidence="2 3">
    <name type="scientific">Dawidia cretensis</name>
    <dbReference type="NCBI Taxonomy" id="2782350"/>
    <lineage>
        <taxon>Bacteria</taxon>
        <taxon>Pseudomonadati</taxon>
        <taxon>Bacteroidota</taxon>
        <taxon>Cytophagia</taxon>
        <taxon>Cytophagales</taxon>
        <taxon>Chryseotaleaceae</taxon>
        <taxon>Dawidia</taxon>
    </lineage>
</organism>
<evidence type="ECO:0000256" key="1">
    <source>
        <dbReference type="SAM" id="Phobius"/>
    </source>
</evidence>
<name>A0AAP2GNV4_9BACT</name>
<protein>
    <submittedName>
        <fullName evidence="2">Uncharacterized protein</fullName>
    </submittedName>
</protein>
<evidence type="ECO:0000313" key="2">
    <source>
        <dbReference type="EMBL" id="MBT1707921.1"/>
    </source>
</evidence>
<proteinExistence type="predicted"/>
<comment type="caution">
    <text evidence="2">The sequence shown here is derived from an EMBL/GenBank/DDBJ whole genome shotgun (WGS) entry which is preliminary data.</text>
</comment>
<keyword evidence="1" id="KW-0812">Transmembrane</keyword>